<gene>
    <name evidence="2" type="ORF">E6W36_08645</name>
</gene>
<protein>
    <submittedName>
        <fullName evidence="2">Uncharacterized protein</fullName>
    </submittedName>
</protein>
<reference evidence="3" key="1">
    <citation type="submission" date="2019-04" db="EMBL/GenBank/DDBJ databases">
        <title>Complete genome sequence of Sphingomonas sp. W1-2-3.</title>
        <authorList>
            <person name="Im W.T."/>
        </authorList>
    </citation>
    <scope>NUCLEOTIDE SEQUENCE [LARGE SCALE GENOMIC DNA]</scope>
    <source>
        <strain evidence="3">W1-2-3</strain>
    </source>
</reference>
<organism evidence="2 3">
    <name type="scientific">Hankyongella ginsenosidimutans</name>
    <dbReference type="NCBI Taxonomy" id="1763828"/>
    <lineage>
        <taxon>Bacteria</taxon>
        <taxon>Pseudomonadati</taxon>
        <taxon>Pseudomonadota</taxon>
        <taxon>Alphaproteobacteria</taxon>
        <taxon>Sphingomonadales</taxon>
        <taxon>Sphingomonadaceae</taxon>
        <taxon>Hankyongella</taxon>
    </lineage>
</organism>
<accession>A0A4D7C9H8</accession>
<sequence>MTPPVSLSSPAVCPGLERRNRLASSVPKSNSLRRYAASMAISRPVGARLARRSSKRAMPSMAS</sequence>
<evidence type="ECO:0000313" key="2">
    <source>
        <dbReference type="EMBL" id="QCI79583.1"/>
    </source>
</evidence>
<evidence type="ECO:0000256" key="1">
    <source>
        <dbReference type="SAM" id="MobiDB-lite"/>
    </source>
</evidence>
<dbReference type="EMBL" id="CP039704">
    <property type="protein sequence ID" value="QCI79583.1"/>
    <property type="molecule type" value="Genomic_DNA"/>
</dbReference>
<dbReference type="RefSeq" id="WP_222872388.1">
    <property type="nucleotide sequence ID" value="NZ_CP039704.1"/>
</dbReference>
<name>A0A4D7C9H8_9SPHN</name>
<dbReference type="Proteomes" id="UP000298714">
    <property type="component" value="Chromosome"/>
</dbReference>
<dbReference type="AlphaFoldDB" id="A0A4D7C9H8"/>
<feature type="region of interest" description="Disordered" evidence="1">
    <location>
        <begin position="44"/>
        <end position="63"/>
    </location>
</feature>
<keyword evidence="3" id="KW-1185">Reference proteome</keyword>
<proteinExistence type="predicted"/>
<evidence type="ECO:0000313" key="3">
    <source>
        <dbReference type="Proteomes" id="UP000298714"/>
    </source>
</evidence>
<dbReference type="KEGG" id="hgn:E6W36_08645"/>